<dbReference type="EMBL" id="KQ964258">
    <property type="protein sequence ID" value="KXJ88608.1"/>
    <property type="molecule type" value="Genomic_DNA"/>
</dbReference>
<dbReference type="AlphaFoldDB" id="A0A136IUN4"/>
<proteinExistence type="inferred from homology"/>
<comment type="cofactor">
    <cofactor evidence="1">
        <name>FAD</name>
        <dbReference type="ChEBI" id="CHEBI:57692"/>
    </cofactor>
</comment>
<feature type="compositionally biased region" description="Low complexity" evidence="11">
    <location>
        <begin position="16"/>
        <end position="32"/>
    </location>
</feature>
<feature type="region of interest" description="Disordered" evidence="11">
    <location>
        <begin position="1"/>
        <end position="45"/>
    </location>
</feature>
<evidence type="ECO:0000256" key="4">
    <source>
        <dbReference type="ARBA" id="ARBA00012881"/>
    </source>
</evidence>
<keyword evidence="5" id="KW-0285">Flavoprotein</keyword>
<feature type="compositionally biased region" description="Polar residues" evidence="11">
    <location>
        <begin position="1"/>
        <end position="14"/>
    </location>
</feature>
<name>A0A136IUN4_9PEZI</name>
<comment type="catalytic activity">
    <reaction evidence="9">
        <text>L-ornithine + NADPH + O2 = N(5)-hydroxy-L-ornithine + NADP(+) + H2O</text>
        <dbReference type="Rhea" id="RHEA:41508"/>
        <dbReference type="ChEBI" id="CHEBI:15377"/>
        <dbReference type="ChEBI" id="CHEBI:15379"/>
        <dbReference type="ChEBI" id="CHEBI:46911"/>
        <dbReference type="ChEBI" id="CHEBI:57783"/>
        <dbReference type="ChEBI" id="CHEBI:58349"/>
        <dbReference type="ChEBI" id="CHEBI:78275"/>
        <dbReference type="EC" id="1.14.13.196"/>
    </reaction>
</comment>
<keyword evidence="8" id="KW-0560">Oxidoreductase</keyword>
<dbReference type="GO" id="GO:0004497">
    <property type="term" value="F:monooxygenase activity"/>
    <property type="evidence" value="ECO:0007669"/>
    <property type="project" value="UniProtKB-KW"/>
</dbReference>
<evidence type="ECO:0000256" key="8">
    <source>
        <dbReference type="ARBA" id="ARBA00023002"/>
    </source>
</evidence>
<dbReference type="PANTHER" id="PTHR42802">
    <property type="entry name" value="MONOOXYGENASE"/>
    <property type="match status" value="1"/>
</dbReference>
<dbReference type="EC" id="1.14.13.196" evidence="4"/>
<evidence type="ECO:0000256" key="7">
    <source>
        <dbReference type="ARBA" id="ARBA00022857"/>
    </source>
</evidence>
<dbReference type="Gene3D" id="3.50.50.60">
    <property type="entry name" value="FAD/NAD(P)-binding domain"/>
    <property type="match status" value="1"/>
</dbReference>
<dbReference type="SUPFAM" id="SSF51905">
    <property type="entry name" value="FAD/NAD(P)-binding domain"/>
    <property type="match status" value="1"/>
</dbReference>
<dbReference type="GO" id="GO:0006879">
    <property type="term" value="P:intracellular iron ion homeostasis"/>
    <property type="evidence" value="ECO:0007669"/>
    <property type="project" value="TreeGrafter"/>
</dbReference>
<evidence type="ECO:0000256" key="6">
    <source>
        <dbReference type="ARBA" id="ARBA00022827"/>
    </source>
</evidence>
<evidence type="ECO:0000256" key="5">
    <source>
        <dbReference type="ARBA" id="ARBA00022630"/>
    </source>
</evidence>
<comment type="pathway">
    <text evidence="2">Siderophore biosynthesis.</text>
</comment>
<evidence type="ECO:0000256" key="2">
    <source>
        <dbReference type="ARBA" id="ARBA00004924"/>
    </source>
</evidence>
<evidence type="ECO:0000313" key="13">
    <source>
        <dbReference type="Proteomes" id="UP000070501"/>
    </source>
</evidence>
<evidence type="ECO:0000256" key="9">
    <source>
        <dbReference type="ARBA" id="ARBA00047598"/>
    </source>
</evidence>
<organism evidence="12 13">
    <name type="scientific">Microdochium bolleyi</name>
    <dbReference type="NCBI Taxonomy" id="196109"/>
    <lineage>
        <taxon>Eukaryota</taxon>
        <taxon>Fungi</taxon>
        <taxon>Dikarya</taxon>
        <taxon>Ascomycota</taxon>
        <taxon>Pezizomycotina</taxon>
        <taxon>Sordariomycetes</taxon>
        <taxon>Xylariomycetidae</taxon>
        <taxon>Xylariales</taxon>
        <taxon>Microdochiaceae</taxon>
        <taxon>Microdochium</taxon>
    </lineage>
</organism>
<reference evidence="13" key="1">
    <citation type="submission" date="2016-02" db="EMBL/GenBank/DDBJ databases">
        <title>Draft genome sequence of Microdochium bolleyi, a fungal endophyte of beachgrass.</title>
        <authorList>
            <consortium name="DOE Joint Genome Institute"/>
            <person name="David A.S."/>
            <person name="May G."/>
            <person name="Haridas S."/>
            <person name="Lim J."/>
            <person name="Wang M."/>
            <person name="Labutti K."/>
            <person name="Lipzen A."/>
            <person name="Barry K."/>
            <person name="Grigoriev I.V."/>
        </authorList>
    </citation>
    <scope>NUCLEOTIDE SEQUENCE [LARGE SCALE GENOMIC DNA]</scope>
    <source>
        <strain evidence="13">J235TASD1</strain>
    </source>
</reference>
<dbReference type="PRINTS" id="PR00368">
    <property type="entry name" value="FADPNR"/>
</dbReference>
<accession>A0A136IUN4</accession>
<dbReference type="OrthoDB" id="3519933at2759"/>
<dbReference type="InParanoid" id="A0A136IUN4"/>
<keyword evidence="12" id="KW-0503">Monooxygenase</keyword>
<evidence type="ECO:0000256" key="10">
    <source>
        <dbReference type="ARBA" id="ARBA00049248"/>
    </source>
</evidence>
<evidence type="ECO:0000256" key="1">
    <source>
        <dbReference type="ARBA" id="ARBA00001974"/>
    </source>
</evidence>
<gene>
    <name evidence="12" type="ORF">Micbo1qcDRAFT_151068</name>
</gene>
<protein>
    <recommendedName>
        <fullName evidence="4">L-ornithine N(5)-monooxygenase [NAD(P)H]</fullName>
        <ecNumber evidence="4">1.14.13.196</ecNumber>
    </recommendedName>
</protein>
<sequence length="522" mass="57050">MAPHSLSDTLSGSGDASHSSAHHQQSAEHQQQLPSGTSPKRGSNLQRFSSDEVHDLVCVGFGPASLAVAIALDDAVQAGRLGNLGGSSLPKVKFLEKQQRFAWHAGMLLPGAKMQISFMKDMATFRDPTSQFTFINYLHKNNRLADFSNLSTFTPARAEFEDYLRWCSSHFDDVVDYGSEVLSVSPDHEPSGGKVSTFTVTSRSVKTGSITKSRARNVLIAIGGQPSLPKQLPHKHPRVIHSSQTATLVPKILNKRNAPYRVAVLGGGQSAAEIFNNIQNLYPNSNTSLIMRAEFLRPSDDSPFVNSIFNPDYVDDLYTRPEQSRREIITGARATNYSVVRLDLIEHLFEKMYDQRRELGADEKQWPHRIRGATDLVSCTPLGDDKVRLAIRPVGSPGAKEELLDVDLVISATGYQRNAHLHMINQIESLLPETEGASQASATNGMDYKFAPKVGSRDLKVSREYAVKFAPGKVAAGSGMYLQGTNEGTHGLSDTLLSILAVRSGEVVNAMFGLPPRRGALL</sequence>
<dbReference type="Proteomes" id="UP000070501">
    <property type="component" value="Unassembled WGS sequence"/>
</dbReference>
<evidence type="ECO:0000256" key="11">
    <source>
        <dbReference type="SAM" id="MobiDB-lite"/>
    </source>
</evidence>
<dbReference type="Pfam" id="PF13434">
    <property type="entry name" value="Lys_Orn_oxgnase"/>
    <property type="match status" value="1"/>
</dbReference>
<feature type="compositionally biased region" description="Polar residues" evidence="11">
    <location>
        <begin position="33"/>
        <end position="45"/>
    </location>
</feature>
<keyword evidence="13" id="KW-1185">Reference proteome</keyword>
<dbReference type="PANTHER" id="PTHR42802:SF1">
    <property type="entry name" value="L-ORNITHINE N(5)-MONOOXYGENASE"/>
    <property type="match status" value="1"/>
</dbReference>
<dbReference type="InterPro" id="IPR036188">
    <property type="entry name" value="FAD/NAD-bd_sf"/>
</dbReference>
<comment type="catalytic activity">
    <reaction evidence="10">
        <text>L-ornithine + NADH + O2 = N(5)-hydroxy-L-ornithine + NAD(+) + H2O</text>
        <dbReference type="Rhea" id="RHEA:41512"/>
        <dbReference type="ChEBI" id="CHEBI:15377"/>
        <dbReference type="ChEBI" id="CHEBI:15379"/>
        <dbReference type="ChEBI" id="CHEBI:46911"/>
        <dbReference type="ChEBI" id="CHEBI:57540"/>
        <dbReference type="ChEBI" id="CHEBI:57945"/>
        <dbReference type="ChEBI" id="CHEBI:78275"/>
        <dbReference type="EC" id="1.14.13.196"/>
    </reaction>
</comment>
<evidence type="ECO:0000256" key="3">
    <source>
        <dbReference type="ARBA" id="ARBA00007588"/>
    </source>
</evidence>
<comment type="similarity">
    <text evidence="3">Belongs to the lysine N(6)-hydroxylase/L-ornithine N(5)-oxygenase family.</text>
</comment>
<keyword evidence="7" id="KW-0521">NADP</keyword>
<dbReference type="STRING" id="196109.A0A136IUN4"/>
<keyword evidence="6" id="KW-0274">FAD</keyword>
<evidence type="ECO:0000313" key="12">
    <source>
        <dbReference type="EMBL" id="KXJ88608.1"/>
    </source>
</evidence>
<dbReference type="InterPro" id="IPR025700">
    <property type="entry name" value="Lys/Orn_oxygenase"/>
</dbReference>